<proteinExistence type="inferred from homology"/>
<dbReference type="GO" id="GO:0003677">
    <property type="term" value="F:DNA binding"/>
    <property type="evidence" value="ECO:0007669"/>
    <property type="project" value="UniProtKB-KW"/>
</dbReference>
<evidence type="ECO:0000256" key="3">
    <source>
        <dbReference type="ARBA" id="ARBA00023125"/>
    </source>
</evidence>
<sequence>MGKPSVQVISFKGRLNFMLYISLRKYEYVCAIGRHGSLSAAAQYLNVSQPALSNALTRVEAQLGYPLFARRRGAAMALTPQGRSFIEEAEALLASAARLENAAETGAGKARLRLGCFVDLAPFLLSRALHQLRVQMPDVAITYRVDSFEGLISGLIDGRIDLALTYGLSMDAGFTQQTLFTSTPHALMSPDHPLATQNDVGLQDLAHYPLILSEEGLSAQHVLGLFRQIGENPTVAHRAASLEIQRSLAAHGEGVTISYANPPAKITYDGMPLLSLPVSDPFAAEPVVLARHGTGPTDAQIANAERALADLNT</sequence>
<dbReference type="STRING" id="1715692.RUE5091_03574"/>
<dbReference type="PRINTS" id="PR00039">
    <property type="entry name" value="HTHLYSR"/>
</dbReference>
<dbReference type="Gene3D" id="1.10.10.10">
    <property type="entry name" value="Winged helix-like DNA-binding domain superfamily/Winged helix DNA-binding domain"/>
    <property type="match status" value="1"/>
</dbReference>
<organism evidence="6 7">
    <name type="scientific">Ruegeria denitrificans</name>
    <dbReference type="NCBI Taxonomy" id="1715692"/>
    <lineage>
        <taxon>Bacteria</taxon>
        <taxon>Pseudomonadati</taxon>
        <taxon>Pseudomonadota</taxon>
        <taxon>Alphaproteobacteria</taxon>
        <taxon>Rhodobacterales</taxon>
        <taxon>Roseobacteraceae</taxon>
        <taxon>Ruegeria</taxon>
    </lineage>
</organism>
<name>A0A0N7MAK2_9RHOB</name>
<evidence type="ECO:0000256" key="1">
    <source>
        <dbReference type="ARBA" id="ARBA00009437"/>
    </source>
</evidence>
<keyword evidence="7" id="KW-1185">Reference proteome</keyword>
<dbReference type="SUPFAM" id="SSF53850">
    <property type="entry name" value="Periplasmic binding protein-like II"/>
    <property type="match status" value="1"/>
</dbReference>
<dbReference type="Proteomes" id="UP000051260">
    <property type="component" value="Unassembled WGS sequence"/>
</dbReference>
<dbReference type="PROSITE" id="PS50931">
    <property type="entry name" value="HTH_LYSR"/>
    <property type="match status" value="1"/>
</dbReference>
<evidence type="ECO:0000313" key="6">
    <source>
        <dbReference type="EMBL" id="CUK12805.1"/>
    </source>
</evidence>
<dbReference type="InterPro" id="IPR036390">
    <property type="entry name" value="WH_DNA-bd_sf"/>
</dbReference>
<keyword evidence="3" id="KW-0238">DNA-binding</keyword>
<dbReference type="InterPro" id="IPR036388">
    <property type="entry name" value="WH-like_DNA-bd_sf"/>
</dbReference>
<dbReference type="PANTHER" id="PTHR30346:SF0">
    <property type="entry name" value="HCA OPERON TRANSCRIPTIONAL ACTIVATOR HCAR"/>
    <property type="match status" value="1"/>
</dbReference>
<protein>
    <submittedName>
        <fullName evidence="6">Morphology and auto-aggregation control protein</fullName>
    </submittedName>
</protein>
<dbReference type="InterPro" id="IPR005119">
    <property type="entry name" value="LysR_subst-bd"/>
</dbReference>
<dbReference type="PANTHER" id="PTHR30346">
    <property type="entry name" value="TRANSCRIPTIONAL DUAL REGULATOR HCAR-RELATED"/>
    <property type="match status" value="1"/>
</dbReference>
<dbReference type="Gene3D" id="3.40.190.10">
    <property type="entry name" value="Periplasmic binding protein-like II"/>
    <property type="match status" value="2"/>
</dbReference>
<dbReference type="AlphaFoldDB" id="A0A0N7MAK2"/>
<dbReference type="InterPro" id="IPR000847">
    <property type="entry name" value="LysR_HTH_N"/>
</dbReference>
<reference evidence="7" key="1">
    <citation type="submission" date="2015-09" db="EMBL/GenBank/DDBJ databases">
        <authorList>
            <person name="Rodrigo-Torres L."/>
            <person name="Arahal D.R."/>
        </authorList>
    </citation>
    <scope>NUCLEOTIDE SEQUENCE [LARGE SCALE GENOMIC DNA]</scope>
    <source>
        <strain evidence="7">CECT 5091</strain>
    </source>
</reference>
<evidence type="ECO:0000313" key="7">
    <source>
        <dbReference type="Proteomes" id="UP000051260"/>
    </source>
</evidence>
<dbReference type="EMBL" id="CYUD01000012">
    <property type="protein sequence ID" value="CUK12805.1"/>
    <property type="molecule type" value="Genomic_DNA"/>
</dbReference>
<dbReference type="SUPFAM" id="SSF46785">
    <property type="entry name" value="Winged helix' DNA-binding domain"/>
    <property type="match status" value="1"/>
</dbReference>
<accession>A0A0N7MAK2</accession>
<evidence type="ECO:0000256" key="4">
    <source>
        <dbReference type="ARBA" id="ARBA00023163"/>
    </source>
</evidence>
<dbReference type="GO" id="GO:0032993">
    <property type="term" value="C:protein-DNA complex"/>
    <property type="evidence" value="ECO:0007669"/>
    <property type="project" value="TreeGrafter"/>
</dbReference>
<dbReference type="Pfam" id="PF00126">
    <property type="entry name" value="HTH_1"/>
    <property type="match status" value="1"/>
</dbReference>
<feature type="domain" description="HTH lysR-type" evidence="5">
    <location>
        <begin position="21"/>
        <end position="79"/>
    </location>
</feature>
<dbReference type="GO" id="GO:0003700">
    <property type="term" value="F:DNA-binding transcription factor activity"/>
    <property type="evidence" value="ECO:0007669"/>
    <property type="project" value="InterPro"/>
</dbReference>
<gene>
    <name evidence="6" type="primary">oxyR_5</name>
    <name evidence="6" type="ORF">RUE5091_03574</name>
</gene>
<keyword evidence="2" id="KW-0805">Transcription regulation</keyword>
<dbReference type="Pfam" id="PF03466">
    <property type="entry name" value="LysR_substrate"/>
    <property type="match status" value="1"/>
</dbReference>
<evidence type="ECO:0000256" key="2">
    <source>
        <dbReference type="ARBA" id="ARBA00023015"/>
    </source>
</evidence>
<comment type="similarity">
    <text evidence="1">Belongs to the LysR transcriptional regulatory family.</text>
</comment>
<keyword evidence="4" id="KW-0804">Transcription</keyword>
<dbReference type="OrthoDB" id="8679465at2"/>
<evidence type="ECO:0000259" key="5">
    <source>
        <dbReference type="PROSITE" id="PS50931"/>
    </source>
</evidence>